<dbReference type="Proteomes" id="UP000643610">
    <property type="component" value="Unassembled WGS sequence"/>
</dbReference>
<evidence type="ECO:0000259" key="2">
    <source>
        <dbReference type="Pfam" id="PF13511"/>
    </source>
</evidence>
<evidence type="ECO:0000256" key="1">
    <source>
        <dbReference type="SAM" id="SignalP"/>
    </source>
</evidence>
<evidence type="ECO:0000313" key="3">
    <source>
        <dbReference type="EMBL" id="MBC3832776.1"/>
    </source>
</evidence>
<dbReference type="InterPro" id="IPR025392">
    <property type="entry name" value="DUF4124"/>
</dbReference>
<gene>
    <name evidence="3" type="ORF">H8K33_14800</name>
</gene>
<accession>A0ABR6XTK1</accession>
<name>A0ABR6XTK1_9BURK</name>
<proteinExistence type="predicted"/>
<protein>
    <submittedName>
        <fullName evidence="3">DUF4124 domain-containing protein</fullName>
    </submittedName>
</protein>
<sequence>MYLKYKKYMLASIVLCGLTQLAQAQIYECKDAQGRKIMASRCPIGSTIVKEVEVTPVSNGLGTQPTTKKPTQSLWAKEIEFKERQKQKEDQAALARDKQRADGEKCYQNRKRLITLENGLPLIIGENQQGEPIFMEDDKRQEEIKKINEKLKGCRED</sequence>
<organism evidence="3 4">
    <name type="scientific">Undibacterium amnicola</name>
    <dbReference type="NCBI Taxonomy" id="1834038"/>
    <lineage>
        <taxon>Bacteria</taxon>
        <taxon>Pseudomonadati</taxon>
        <taxon>Pseudomonadota</taxon>
        <taxon>Betaproteobacteria</taxon>
        <taxon>Burkholderiales</taxon>
        <taxon>Oxalobacteraceae</taxon>
        <taxon>Undibacterium</taxon>
    </lineage>
</organism>
<feature type="chain" id="PRO_5046973437" evidence="1">
    <location>
        <begin position="25"/>
        <end position="157"/>
    </location>
</feature>
<dbReference type="RefSeq" id="WP_186891823.1">
    <property type="nucleotide sequence ID" value="NZ_JACOFU010000006.1"/>
</dbReference>
<feature type="signal peptide" evidence="1">
    <location>
        <begin position="1"/>
        <end position="24"/>
    </location>
</feature>
<dbReference type="Pfam" id="PF13511">
    <property type="entry name" value="DUF4124"/>
    <property type="match status" value="1"/>
</dbReference>
<feature type="domain" description="DUF4124" evidence="2">
    <location>
        <begin position="15"/>
        <end position="56"/>
    </location>
</feature>
<keyword evidence="1" id="KW-0732">Signal</keyword>
<comment type="caution">
    <text evidence="3">The sequence shown here is derived from an EMBL/GenBank/DDBJ whole genome shotgun (WGS) entry which is preliminary data.</text>
</comment>
<keyword evidence="4" id="KW-1185">Reference proteome</keyword>
<reference evidence="3 4" key="1">
    <citation type="submission" date="2020-08" db="EMBL/GenBank/DDBJ databases">
        <title>Novel species isolated from subtropical streams in China.</title>
        <authorList>
            <person name="Lu H."/>
        </authorList>
    </citation>
    <scope>NUCLEOTIDE SEQUENCE [LARGE SCALE GENOMIC DNA]</scope>
    <source>
        <strain evidence="3 4">KCTC 52442</strain>
    </source>
</reference>
<dbReference type="EMBL" id="JACOFU010000006">
    <property type="protein sequence ID" value="MBC3832776.1"/>
    <property type="molecule type" value="Genomic_DNA"/>
</dbReference>
<evidence type="ECO:0000313" key="4">
    <source>
        <dbReference type="Proteomes" id="UP000643610"/>
    </source>
</evidence>